<evidence type="ECO:0000313" key="5">
    <source>
        <dbReference type="EMBL" id="PZR54964.1"/>
    </source>
</evidence>
<comment type="subcellular location">
    <subcellularLocation>
        <location evidence="1">Cell envelope</location>
    </subcellularLocation>
</comment>
<dbReference type="NCBIfam" id="NF040907">
    <property type="entry name" value="ChvE"/>
    <property type="match status" value="1"/>
</dbReference>
<sequence length="384" mass="40444">MRLGKKMGVVAAGAALTLTLAACGGGGAGAGGGGGAAGNGDDDVKIGVAMPTQTYERWIQDGNNVKKGLEDLGYSVDLQFANDDIPVQTQQIDSMITGGVDVLIIASIDGTALTSQLESAAAANIPVIAYDRLIRDSENVDFYTTFDNYSVGVAQANALLTGLGVLDENGERTDATGPFNIELFAGSPDDNNATFFYNGAMDTLKDYIDDGTLVIPSGQTSFDQVSTLRWEQERAQKRMEDLLTSTYSGGTELHGVLSPADVLSRGIITGLQGAGMGPTLADGLPVVTGQDADIASVKLIHDGVQSSTIFKDTRLLAEQAVKAAQSFVEGNEPEANDTESYDNGVKVVPSYLLEVETVFQDDIQPVLIDEGYYTQEEVESGQTR</sequence>
<proteinExistence type="predicted"/>
<evidence type="ECO:0000256" key="3">
    <source>
        <dbReference type="SAM" id="SignalP"/>
    </source>
</evidence>
<dbReference type="PANTHER" id="PTHR30036:SF1">
    <property type="entry name" value="D-XYLOSE-BINDING PERIPLASMIC PROTEIN"/>
    <property type="match status" value="1"/>
</dbReference>
<keyword evidence="2 3" id="KW-0732">Signal</keyword>
<name>A0A2W5Y8U6_9MICO</name>
<dbReference type="InterPro" id="IPR050555">
    <property type="entry name" value="Bact_Solute-Bind_Prot2"/>
</dbReference>
<keyword evidence="6" id="KW-1185">Reference proteome</keyword>
<dbReference type="AlphaFoldDB" id="A0A2W5Y8U6"/>
<feature type="chain" id="PRO_5038444468" evidence="3">
    <location>
        <begin position="22"/>
        <end position="384"/>
    </location>
</feature>
<evidence type="ECO:0000256" key="2">
    <source>
        <dbReference type="ARBA" id="ARBA00022729"/>
    </source>
</evidence>
<evidence type="ECO:0000259" key="4">
    <source>
        <dbReference type="Pfam" id="PF13407"/>
    </source>
</evidence>
<organism evidence="5 6">
    <name type="scientific">Xylanimonas oleitrophica</name>
    <dbReference type="NCBI Taxonomy" id="2607479"/>
    <lineage>
        <taxon>Bacteria</taxon>
        <taxon>Bacillati</taxon>
        <taxon>Actinomycetota</taxon>
        <taxon>Actinomycetes</taxon>
        <taxon>Micrococcales</taxon>
        <taxon>Promicromonosporaceae</taxon>
        <taxon>Xylanimonas</taxon>
    </lineage>
</organism>
<evidence type="ECO:0000256" key="1">
    <source>
        <dbReference type="ARBA" id="ARBA00004196"/>
    </source>
</evidence>
<reference evidence="5 6" key="1">
    <citation type="submission" date="2018-06" db="EMBL/GenBank/DDBJ databases">
        <title>Whole genome sequencing of a novel hydrocarbon degrading bacterial strain, PW21 isolated from oil contaminated produced water sample.</title>
        <authorList>
            <person name="Nagkirti P."/>
            <person name="Shaikh A."/>
            <person name="Gowdaman V."/>
            <person name="Engineer A.E."/>
            <person name="Dagar S."/>
            <person name="Dhakephalkar P.K."/>
        </authorList>
    </citation>
    <scope>NUCLEOTIDE SEQUENCE [LARGE SCALE GENOMIC DNA]</scope>
    <source>
        <strain evidence="5 6">PW21</strain>
    </source>
</reference>
<dbReference type="Gene3D" id="3.40.50.2300">
    <property type="match status" value="2"/>
</dbReference>
<dbReference type="InterPro" id="IPR025997">
    <property type="entry name" value="SBP_2_dom"/>
</dbReference>
<dbReference type="PROSITE" id="PS51257">
    <property type="entry name" value="PROKAR_LIPOPROTEIN"/>
    <property type="match status" value="1"/>
</dbReference>
<dbReference type="InterPro" id="IPR049784">
    <property type="entry name" value="ChvE-like"/>
</dbReference>
<dbReference type="EMBL" id="QKWH01000001">
    <property type="protein sequence ID" value="PZR54964.1"/>
    <property type="molecule type" value="Genomic_DNA"/>
</dbReference>
<dbReference type="SUPFAM" id="SSF53822">
    <property type="entry name" value="Periplasmic binding protein-like I"/>
    <property type="match status" value="1"/>
</dbReference>
<dbReference type="RefSeq" id="WP_111249328.1">
    <property type="nucleotide sequence ID" value="NZ_QKWH01000001.1"/>
</dbReference>
<dbReference type="CDD" id="cd19994">
    <property type="entry name" value="PBP1_ChvE"/>
    <property type="match status" value="1"/>
</dbReference>
<gene>
    <name evidence="5" type="ORF">DNL40_00760</name>
</gene>
<dbReference type="InterPro" id="IPR028082">
    <property type="entry name" value="Peripla_BP_I"/>
</dbReference>
<dbReference type="PANTHER" id="PTHR30036">
    <property type="entry name" value="D-XYLOSE-BINDING PERIPLASMIC PROTEIN"/>
    <property type="match status" value="1"/>
</dbReference>
<dbReference type="GO" id="GO:0030246">
    <property type="term" value="F:carbohydrate binding"/>
    <property type="evidence" value="ECO:0007669"/>
    <property type="project" value="TreeGrafter"/>
</dbReference>
<feature type="domain" description="Periplasmic binding protein" evidence="4">
    <location>
        <begin position="46"/>
        <end position="331"/>
    </location>
</feature>
<dbReference type="GO" id="GO:0030288">
    <property type="term" value="C:outer membrane-bounded periplasmic space"/>
    <property type="evidence" value="ECO:0007669"/>
    <property type="project" value="TreeGrafter"/>
</dbReference>
<feature type="signal peptide" evidence="3">
    <location>
        <begin position="1"/>
        <end position="21"/>
    </location>
</feature>
<evidence type="ECO:0000313" key="6">
    <source>
        <dbReference type="Proteomes" id="UP000248783"/>
    </source>
</evidence>
<accession>A0A2W5Y8U6</accession>
<comment type="caution">
    <text evidence="5">The sequence shown here is derived from an EMBL/GenBank/DDBJ whole genome shotgun (WGS) entry which is preliminary data.</text>
</comment>
<dbReference type="Proteomes" id="UP000248783">
    <property type="component" value="Unassembled WGS sequence"/>
</dbReference>
<dbReference type="Pfam" id="PF13407">
    <property type="entry name" value="Peripla_BP_4"/>
    <property type="match status" value="1"/>
</dbReference>
<protein>
    <submittedName>
        <fullName evidence="5">Sugar ABC transporter substrate-binding protein</fullName>
    </submittedName>
</protein>